<dbReference type="Proteomes" id="UP001500274">
    <property type="component" value="Unassembled WGS sequence"/>
</dbReference>
<comment type="caution">
    <text evidence="5">The sequence shown here is derived from an EMBL/GenBank/DDBJ whole genome shotgun (WGS) entry which is preliminary data.</text>
</comment>
<dbReference type="Gene3D" id="3.50.30.30">
    <property type="match status" value="1"/>
</dbReference>
<dbReference type="SUPFAM" id="SSF52025">
    <property type="entry name" value="PA domain"/>
    <property type="match status" value="1"/>
</dbReference>
<evidence type="ECO:0000259" key="3">
    <source>
        <dbReference type="Pfam" id="PF02225"/>
    </source>
</evidence>
<dbReference type="Pfam" id="PF04389">
    <property type="entry name" value="Peptidase_M28"/>
    <property type="match status" value="1"/>
</dbReference>
<dbReference type="Pfam" id="PF02225">
    <property type="entry name" value="PA"/>
    <property type="match status" value="1"/>
</dbReference>
<keyword evidence="1" id="KW-1133">Transmembrane helix</keyword>
<evidence type="ECO:0000313" key="5">
    <source>
        <dbReference type="EMBL" id="GAA2588437.1"/>
    </source>
</evidence>
<gene>
    <name evidence="5" type="ORF">GCM10009862_28590</name>
</gene>
<sequence length="539" mass="55062">MTTSRPRATRIGIGIGIGAALAVTAGIAPAAAVDPADLEERVTVDAVVGHLQQLQDIADANGGNRAAGTSGYEASAVYIEQTLTAAGYTPERQYFDADLQTIDAYTLTIDGYTPADPFGIPMEFTPGTPVGGLSDLPLITPTAPLGCTADDWAGTDAAGAIALVSRGSCSFAEKSAAAAAAGAEAVIIYNNEPGPLQGTLGAQTPELAPTVGILQSEGQDLLAALANGPVLADLDLQQHIDSVETFNIIADTPTGRDDNVVMLGAHLDSVEDGPGINDNGSGSAAILEVALQLAASGELENTVRFAWWGAEEIGLLGSAHYVDDLYETGGDAALETIATYLNFDMVASPNYVISVYDADQSTYEAPVEVPEGSIATEAAFTSYFDAIGQPWIDTAFDARSDYNAFILAGIPASGLFTGADDVKTAEQVALFGGTEGIIMDANYHTPADDISNINVGALRIMLGAMAHVTAALANDTSAVNGVAPIVDPVAPAPEVTEEGDHLLAASGSEISGAWLGGGIVALLAGALVLAAAARRRRTV</sequence>
<feature type="domain" description="PA" evidence="3">
    <location>
        <begin position="137"/>
        <end position="221"/>
    </location>
</feature>
<feature type="transmembrane region" description="Helical" evidence="1">
    <location>
        <begin position="513"/>
        <end position="533"/>
    </location>
</feature>
<keyword evidence="1" id="KW-0472">Membrane</keyword>
<evidence type="ECO:0000313" key="6">
    <source>
        <dbReference type="Proteomes" id="UP001500274"/>
    </source>
</evidence>
<feature type="signal peptide" evidence="2">
    <location>
        <begin position="1"/>
        <end position="30"/>
    </location>
</feature>
<dbReference type="SUPFAM" id="SSF53187">
    <property type="entry name" value="Zn-dependent exopeptidases"/>
    <property type="match status" value="1"/>
</dbReference>
<dbReference type="RefSeq" id="WP_344230620.1">
    <property type="nucleotide sequence ID" value="NZ_BAAARI010000036.1"/>
</dbReference>
<organism evidence="5 6">
    <name type="scientific">Microbacterium binotii</name>
    <dbReference type="NCBI Taxonomy" id="462710"/>
    <lineage>
        <taxon>Bacteria</taxon>
        <taxon>Bacillati</taxon>
        <taxon>Actinomycetota</taxon>
        <taxon>Actinomycetes</taxon>
        <taxon>Micrococcales</taxon>
        <taxon>Microbacteriaceae</taxon>
        <taxon>Microbacterium</taxon>
    </lineage>
</organism>
<dbReference type="EMBL" id="BAAARI010000036">
    <property type="protein sequence ID" value="GAA2588437.1"/>
    <property type="molecule type" value="Genomic_DNA"/>
</dbReference>
<dbReference type="InterPro" id="IPR003137">
    <property type="entry name" value="PA_domain"/>
</dbReference>
<keyword evidence="6" id="KW-1185">Reference proteome</keyword>
<proteinExistence type="predicted"/>
<evidence type="ECO:0000259" key="4">
    <source>
        <dbReference type="Pfam" id="PF04389"/>
    </source>
</evidence>
<dbReference type="InterPro" id="IPR046450">
    <property type="entry name" value="PA_dom_sf"/>
</dbReference>
<protein>
    <submittedName>
        <fullName evidence="5">M28 family metallopeptidase</fullName>
    </submittedName>
</protein>
<accession>A0ABN3PKV0</accession>
<dbReference type="Gene3D" id="3.40.630.10">
    <property type="entry name" value="Zn peptidases"/>
    <property type="match status" value="2"/>
</dbReference>
<evidence type="ECO:0000256" key="1">
    <source>
        <dbReference type="SAM" id="Phobius"/>
    </source>
</evidence>
<dbReference type="PANTHER" id="PTHR12147">
    <property type="entry name" value="METALLOPEPTIDASE M28 FAMILY MEMBER"/>
    <property type="match status" value="1"/>
</dbReference>
<dbReference type="InterPro" id="IPR045175">
    <property type="entry name" value="M28_fam"/>
</dbReference>
<evidence type="ECO:0000256" key="2">
    <source>
        <dbReference type="SAM" id="SignalP"/>
    </source>
</evidence>
<keyword evidence="2" id="KW-0732">Signal</keyword>
<dbReference type="PANTHER" id="PTHR12147:SF26">
    <property type="entry name" value="PEPTIDASE M28 DOMAIN-CONTAINING PROTEIN"/>
    <property type="match status" value="1"/>
</dbReference>
<feature type="chain" id="PRO_5047080961" evidence="2">
    <location>
        <begin position="31"/>
        <end position="539"/>
    </location>
</feature>
<name>A0ABN3PKV0_9MICO</name>
<keyword evidence="1" id="KW-0812">Transmembrane</keyword>
<dbReference type="InterPro" id="IPR007484">
    <property type="entry name" value="Peptidase_M28"/>
</dbReference>
<feature type="domain" description="Peptidase M28" evidence="4">
    <location>
        <begin position="247"/>
        <end position="467"/>
    </location>
</feature>
<reference evidence="5 6" key="1">
    <citation type="journal article" date="2019" name="Int. J. Syst. Evol. Microbiol.">
        <title>The Global Catalogue of Microorganisms (GCM) 10K type strain sequencing project: providing services to taxonomists for standard genome sequencing and annotation.</title>
        <authorList>
            <consortium name="The Broad Institute Genomics Platform"/>
            <consortium name="The Broad Institute Genome Sequencing Center for Infectious Disease"/>
            <person name="Wu L."/>
            <person name="Ma J."/>
        </authorList>
    </citation>
    <scope>NUCLEOTIDE SEQUENCE [LARGE SCALE GENOMIC DNA]</scope>
    <source>
        <strain evidence="5 6">JCM 16365</strain>
    </source>
</reference>